<gene>
    <name evidence="1" type="ORF">I4F81_008468</name>
</gene>
<dbReference type="EMBL" id="CM020619">
    <property type="protein sequence ID" value="KAK1865946.1"/>
    <property type="molecule type" value="Genomic_DNA"/>
</dbReference>
<dbReference type="Proteomes" id="UP000798662">
    <property type="component" value="Chromosome 2"/>
</dbReference>
<keyword evidence="2" id="KW-1185">Reference proteome</keyword>
<sequence>MDSPERVALPPSPIVSGVLSASAGGFEGGAGGGGGDGGGGGGSGGGGGVGGSGGGYRRTAATASLAVPSEAASGLVETDGEEEGEELLEHPCGLSSRASFASSVDGAADYEVSDDEVCGGGGGGAGGGDGGADSSSSGSDSSSDYGAAVEEDPAAWSVVDVATAPKSLPSSEGDRSHVGDNEGGSDDDGGCLFGGDPAAGVSGGARSGDPQRSHGAGLLLFGHTRGNAERIQVEPGASPPPPPDSTPVRLNTAQLILSPVSVESARHYMDRGGGDRGGHALSPDGVAATPELDPTSASRRGGRRGGGLTSPPTKGTSTVVVCGVTQRGISLNDDEDDDVFGGDVSDMGLTPMSVGRLPSELPPCSSSALSSGMSPELLDHVGSFDESDGSFGLAPMASGAAEASEAAVPSLMTDQGVALFFRELAQTGFHSPMLCSSDYGRRWSWASDPFVLKNNAMRRELFDLVQCTDAIRIIAARLTILHMKQLQNWWSGFVRFSQLFFELDLKVLLPAVRPSMTVQDRDAAKALRALSTTRDWLLMKQEEITAYLDGLTSLPLAVVLRLLFKCFQELSPRYLEYFMIQERHLPPMLLRCHEPKDKVVLETKMLNVARAHTKSGESVVFLLSWMNDKRLLNAWIAARLTWRQRLAYNGWVEAFRRNHRGTVEFFHTLERETAERVRAEGAVRARTTRYRYPASTNMATQSTGRLVRETAAEIGTGSSRR</sequence>
<evidence type="ECO:0000313" key="1">
    <source>
        <dbReference type="EMBL" id="KAK1865946.1"/>
    </source>
</evidence>
<proteinExistence type="predicted"/>
<evidence type="ECO:0000313" key="2">
    <source>
        <dbReference type="Proteomes" id="UP000798662"/>
    </source>
</evidence>
<comment type="caution">
    <text evidence="1">The sequence shown here is derived from an EMBL/GenBank/DDBJ whole genome shotgun (WGS) entry which is preliminary data.</text>
</comment>
<protein>
    <submittedName>
        <fullName evidence="1">Uncharacterized protein</fullName>
    </submittedName>
</protein>
<name>A0ACC3C7K3_PYRYE</name>
<accession>A0ACC3C7K3</accession>
<organism evidence="1 2">
    <name type="scientific">Pyropia yezoensis</name>
    <name type="common">Susabi-nori</name>
    <name type="synonym">Porphyra yezoensis</name>
    <dbReference type="NCBI Taxonomy" id="2788"/>
    <lineage>
        <taxon>Eukaryota</taxon>
        <taxon>Rhodophyta</taxon>
        <taxon>Bangiophyceae</taxon>
        <taxon>Bangiales</taxon>
        <taxon>Bangiaceae</taxon>
        <taxon>Pyropia</taxon>
    </lineage>
</organism>
<reference evidence="1" key="1">
    <citation type="submission" date="2019-11" db="EMBL/GenBank/DDBJ databases">
        <title>Nori genome reveals adaptations in red seaweeds to the harsh intertidal environment.</title>
        <authorList>
            <person name="Wang D."/>
            <person name="Mao Y."/>
        </authorList>
    </citation>
    <scope>NUCLEOTIDE SEQUENCE</scope>
    <source>
        <tissue evidence="1">Gametophyte</tissue>
    </source>
</reference>